<comment type="caution">
    <text evidence="2">The sequence shown here is derived from an EMBL/GenBank/DDBJ whole genome shotgun (WGS) entry which is preliminary data.</text>
</comment>
<evidence type="ECO:0000256" key="1">
    <source>
        <dbReference type="SAM" id="MobiDB-lite"/>
    </source>
</evidence>
<sequence>MDELADVQVGEVADRLQVRHIVFQRVYQRWFQRGVKRGAARPVVEVDHLLGQAAALGDQARGLQRFVVEEVGGVELGLQERTEHLRVGAGIRAAHHHAVQGRVVELGAVIQQLGLALVDQQTGPGNELRQPLDLTGFQRRGPDLRLLVEHLDSGAGVGQRAHQRAVAGRPDAGRHLGTGQVGQDRRRRIRRHHHHVQGALGVVAGDRDDLGGRPRVGLGFGAVDQHRVVAHRADIDLLGDHLRGDRGTGVVVLPHHPVFGAGPGGDVGEPALQVALGAQQGTGGHRVDGLGLVAHHHLDGVAGRRRVQRAAGRGDGGRDSHRRQPDHGSVHGMS</sequence>
<feature type="compositionally biased region" description="Basic and acidic residues" evidence="1">
    <location>
        <begin position="315"/>
        <end position="334"/>
    </location>
</feature>
<dbReference type="EMBL" id="PPEA01000344">
    <property type="protein sequence ID" value="PQM47390.1"/>
    <property type="molecule type" value="Genomic_DNA"/>
</dbReference>
<feature type="region of interest" description="Disordered" evidence="1">
    <location>
        <begin position="302"/>
        <end position="334"/>
    </location>
</feature>
<proteinExistence type="predicted"/>
<organism evidence="2 3">
    <name type="scientific">Mycobacterium talmoniae</name>
    <dbReference type="NCBI Taxonomy" id="1858794"/>
    <lineage>
        <taxon>Bacteria</taxon>
        <taxon>Bacillati</taxon>
        <taxon>Actinomycetota</taxon>
        <taxon>Actinomycetes</taxon>
        <taxon>Mycobacteriales</taxon>
        <taxon>Mycobacteriaceae</taxon>
        <taxon>Mycobacterium</taxon>
    </lineage>
</organism>
<name>A0A2S8BL44_9MYCO</name>
<reference evidence="2 3" key="1">
    <citation type="journal article" date="2017" name="Int. J. Syst. Evol. Microbiol.">
        <title>Mycobacterium talmoniae sp. nov., a slowly growing mycobacterium isolated from human respiratory samples.</title>
        <authorList>
            <person name="Davidson R.M."/>
            <person name="DeGroote M.A."/>
            <person name="Marola J.L."/>
            <person name="Buss S."/>
            <person name="Jones V."/>
            <person name="McNeil M.R."/>
            <person name="Freifeld A.G."/>
            <person name="Elaine Epperson L."/>
            <person name="Hasan N.A."/>
            <person name="Jackson M."/>
            <person name="Iwen P.C."/>
            <person name="Salfinger M."/>
            <person name="Strong M."/>
        </authorList>
    </citation>
    <scope>NUCLEOTIDE SEQUENCE [LARGE SCALE GENOMIC DNA]</scope>
    <source>
        <strain evidence="2 3">ATCC BAA-2683</strain>
    </source>
</reference>
<accession>A0A2S8BL44</accession>
<feature type="region of interest" description="Disordered" evidence="1">
    <location>
        <begin position="165"/>
        <end position="184"/>
    </location>
</feature>
<dbReference type="Proteomes" id="UP000238296">
    <property type="component" value="Unassembled WGS sequence"/>
</dbReference>
<dbReference type="AlphaFoldDB" id="A0A2S8BL44"/>
<evidence type="ECO:0000313" key="3">
    <source>
        <dbReference type="Proteomes" id="UP000238296"/>
    </source>
</evidence>
<gene>
    <name evidence="2" type="ORF">C1Y40_02426</name>
</gene>
<protein>
    <submittedName>
        <fullName evidence="2">Uncharacterized protein</fullName>
    </submittedName>
</protein>
<evidence type="ECO:0000313" key="2">
    <source>
        <dbReference type="EMBL" id="PQM47390.1"/>
    </source>
</evidence>